<organism evidence="3 4">
    <name type="scientific">Stylosanthes scabra</name>
    <dbReference type="NCBI Taxonomy" id="79078"/>
    <lineage>
        <taxon>Eukaryota</taxon>
        <taxon>Viridiplantae</taxon>
        <taxon>Streptophyta</taxon>
        <taxon>Embryophyta</taxon>
        <taxon>Tracheophyta</taxon>
        <taxon>Spermatophyta</taxon>
        <taxon>Magnoliopsida</taxon>
        <taxon>eudicotyledons</taxon>
        <taxon>Gunneridae</taxon>
        <taxon>Pentapetalae</taxon>
        <taxon>rosids</taxon>
        <taxon>fabids</taxon>
        <taxon>Fabales</taxon>
        <taxon>Fabaceae</taxon>
        <taxon>Papilionoideae</taxon>
        <taxon>50 kb inversion clade</taxon>
        <taxon>dalbergioids sensu lato</taxon>
        <taxon>Dalbergieae</taxon>
        <taxon>Pterocarpus clade</taxon>
        <taxon>Stylosanthes</taxon>
    </lineage>
</organism>
<proteinExistence type="predicted"/>
<evidence type="ECO:0000313" key="4">
    <source>
        <dbReference type="Proteomes" id="UP001341840"/>
    </source>
</evidence>
<dbReference type="EMBL" id="JASCZI010212183">
    <property type="protein sequence ID" value="MED6198646.1"/>
    <property type="molecule type" value="Genomic_DNA"/>
</dbReference>
<comment type="caution">
    <text evidence="3">The sequence shown here is derived from an EMBL/GenBank/DDBJ whole genome shotgun (WGS) entry which is preliminary data.</text>
</comment>
<name>A0ABU6XL80_9FABA</name>
<feature type="coiled-coil region" evidence="1">
    <location>
        <begin position="152"/>
        <end position="221"/>
    </location>
</feature>
<reference evidence="3 4" key="1">
    <citation type="journal article" date="2023" name="Plants (Basel)">
        <title>Bridging the Gap: Combining Genomics and Transcriptomics Approaches to Understand Stylosanthes scabra, an Orphan Legume from the Brazilian Caatinga.</title>
        <authorList>
            <person name="Ferreira-Neto J.R.C."/>
            <person name="da Silva M.D."/>
            <person name="Binneck E."/>
            <person name="de Melo N.F."/>
            <person name="da Silva R.H."/>
            <person name="de Melo A.L.T.M."/>
            <person name="Pandolfi V."/>
            <person name="Bustamante F.O."/>
            <person name="Brasileiro-Vidal A.C."/>
            <person name="Benko-Iseppon A.M."/>
        </authorList>
    </citation>
    <scope>NUCLEOTIDE SEQUENCE [LARGE SCALE GENOMIC DNA]</scope>
    <source>
        <tissue evidence="3">Leaves</tissue>
    </source>
</reference>
<keyword evidence="4" id="KW-1185">Reference proteome</keyword>
<protein>
    <submittedName>
        <fullName evidence="3">Uncharacterized protein</fullName>
    </submittedName>
</protein>
<sequence>MDVEVEEAAKEDPDADLKQKRRRKEKGKEEEIVDRVLGDDTAWEHAVNPLDLAFPKKFNYWKALDAGLTSSSVRKHLQGMLPNQLLGESWRLQCQALACQQLGLEAALKAKTKTEEELLAVKDQLSVLKVERDSALEYLPLKENVDSLAQQLSQKEVEHKSTLEQVAQLDEDIKVLKAQLESAQLSVSNDLKRAEAAEGSVKSLTVSLETAQAKLRKSREEADYWCTEWKSLGTEAQEMCQETLEIVLDQVSHLCPGVDFSAITLKTRWDSKDKRIHVPEEFLGDGAEVAETLPKVVPEQQQEQGNTSAGVSGECPT</sequence>
<gene>
    <name evidence="3" type="ORF">PIB30_068464</name>
</gene>
<evidence type="ECO:0000256" key="2">
    <source>
        <dbReference type="SAM" id="MobiDB-lite"/>
    </source>
</evidence>
<accession>A0ABU6XL80</accession>
<feature type="region of interest" description="Disordered" evidence="2">
    <location>
        <begin position="1"/>
        <end position="31"/>
    </location>
</feature>
<feature type="compositionally biased region" description="Polar residues" evidence="2">
    <location>
        <begin position="299"/>
        <end position="310"/>
    </location>
</feature>
<feature type="region of interest" description="Disordered" evidence="2">
    <location>
        <begin position="295"/>
        <end position="317"/>
    </location>
</feature>
<dbReference type="Proteomes" id="UP001341840">
    <property type="component" value="Unassembled WGS sequence"/>
</dbReference>
<evidence type="ECO:0000256" key="1">
    <source>
        <dbReference type="SAM" id="Coils"/>
    </source>
</evidence>
<keyword evidence="1" id="KW-0175">Coiled coil</keyword>
<feature type="compositionally biased region" description="Basic and acidic residues" evidence="2">
    <location>
        <begin position="7"/>
        <end position="18"/>
    </location>
</feature>
<evidence type="ECO:0000313" key="3">
    <source>
        <dbReference type="EMBL" id="MED6198646.1"/>
    </source>
</evidence>